<dbReference type="InterPro" id="IPR002018">
    <property type="entry name" value="CarbesteraseB"/>
</dbReference>
<dbReference type="InterPro" id="IPR051093">
    <property type="entry name" value="Neuroligin/BSAL"/>
</dbReference>
<name>A0A9D4SZB5_RHISA</name>
<protein>
    <recommendedName>
        <fullName evidence="5">Carboxylesterase type B domain-containing protein</fullName>
    </recommendedName>
</protein>
<evidence type="ECO:0000256" key="1">
    <source>
        <dbReference type="ARBA" id="ARBA00005964"/>
    </source>
</evidence>
<keyword evidence="4" id="KW-0472">Membrane</keyword>
<feature type="region of interest" description="Disordered" evidence="3">
    <location>
        <begin position="299"/>
        <end position="318"/>
    </location>
</feature>
<keyword evidence="4" id="KW-1133">Transmembrane helix</keyword>
<dbReference type="InterPro" id="IPR029058">
    <property type="entry name" value="AB_hydrolase_fold"/>
</dbReference>
<comment type="similarity">
    <text evidence="1">Belongs to the type-B carboxylesterase/lipase family.</text>
</comment>
<keyword evidence="7" id="KW-1185">Reference proteome</keyword>
<feature type="region of interest" description="Disordered" evidence="3">
    <location>
        <begin position="383"/>
        <end position="451"/>
    </location>
</feature>
<dbReference type="SUPFAM" id="SSF53474">
    <property type="entry name" value="alpha/beta-Hydrolases"/>
    <property type="match status" value="1"/>
</dbReference>
<accession>A0A9D4SZB5</accession>
<gene>
    <name evidence="6" type="ORF">HPB52_014880</name>
</gene>
<feature type="domain" description="Carboxylesterase type B" evidence="5">
    <location>
        <begin position="9"/>
        <end position="350"/>
    </location>
</feature>
<reference evidence="6" key="1">
    <citation type="journal article" date="2020" name="Cell">
        <title>Large-Scale Comparative Analyses of Tick Genomes Elucidate Their Genetic Diversity and Vector Capacities.</title>
        <authorList>
            <consortium name="Tick Genome and Microbiome Consortium (TIGMIC)"/>
            <person name="Jia N."/>
            <person name="Wang J."/>
            <person name="Shi W."/>
            <person name="Du L."/>
            <person name="Sun Y."/>
            <person name="Zhan W."/>
            <person name="Jiang J.F."/>
            <person name="Wang Q."/>
            <person name="Zhang B."/>
            <person name="Ji P."/>
            <person name="Bell-Sakyi L."/>
            <person name="Cui X.M."/>
            <person name="Yuan T.T."/>
            <person name="Jiang B.G."/>
            <person name="Yang W.F."/>
            <person name="Lam T.T."/>
            <person name="Chang Q.C."/>
            <person name="Ding S.J."/>
            <person name="Wang X.J."/>
            <person name="Zhu J.G."/>
            <person name="Ruan X.D."/>
            <person name="Zhao L."/>
            <person name="Wei J.T."/>
            <person name="Ye R.Z."/>
            <person name="Que T.C."/>
            <person name="Du C.H."/>
            <person name="Zhou Y.H."/>
            <person name="Cheng J.X."/>
            <person name="Dai P.F."/>
            <person name="Guo W.B."/>
            <person name="Han X.H."/>
            <person name="Huang E.J."/>
            <person name="Li L.F."/>
            <person name="Wei W."/>
            <person name="Gao Y.C."/>
            <person name="Liu J.Z."/>
            <person name="Shao H.Z."/>
            <person name="Wang X."/>
            <person name="Wang C.C."/>
            <person name="Yang T.C."/>
            <person name="Huo Q.B."/>
            <person name="Li W."/>
            <person name="Chen H.Y."/>
            <person name="Chen S.E."/>
            <person name="Zhou L.G."/>
            <person name="Ni X.B."/>
            <person name="Tian J.H."/>
            <person name="Sheng Y."/>
            <person name="Liu T."/>
            <person name="Pan Y.S."/>
            <person name="Xia L.Y."/>
            <person name="Li J."/>
            <person name="Zhao F."/>
            <person name="Cao W.C."/>
        </authorList>
    </citation>
    <scope>NUCLEOTIDE SEQUENCE</scope>
    <source>
        <strain evidence="6">Rsan-2018</strain>
    </source>
</reference>
<keyword evidence="4" id="KW-0812">Transmembrane</keyword>
<reference evidence="6" key="2">
    <citation type="submission" date="2021-09" db="EMBL/GenBank/DDBJ databases">
        <authorList>
            <person name="Jia N."/>
            <person name="Wang J."/>
            <person name="Shi W."/>
            <person name="Du L."/>
            <person name="Sun Y."/>
            <person name="Zhan W."/>
            <person name="Jiang J."/>
            <person name="Wang Q."/>
            <person name="Zhang B."/>
            <person name="Ji P."/>
            <person name="Sakyi L.B."/>
            <person name="Cui X."/>
            <person name="Yuan T."/>
            <person name="Jiang B."/>
            <person name="Yang W."/>
            <person name="Lam T.T.-Y."/>
            <person name="Chang Q."/>
            <person name="Ding S."/>
            <person name="Wang X."/>
            <person name="Zhu J."/>
            <person name="Ruan X."/>
            <person name="Zhao L."/>
            <person name="Wei J."/>
            <person name="Que T."/>
            <person name="Du C."/>
            <person name="Cheng J."/>
            <person name="Dai P."/>
            <person name="Han X."/>
            <person name="Huang E."/>
            <person name="Gao Y."/>
            <person name="Liu J."/>
            <person name="Shao H."/>
            <person name="Ye R."/>
            <person name="Li L."/>
            <person name="Wei W."/>
            <person name="Wang X."/>
            <person name="Wang C."/>
            <person name="Huo Q."/>
            <person name="Li W."/>
            <person name="Guo W."/>
            <person name="Chen H."/>
            <person name="Chen S."/>
            <person name="Zhou L."/>
            <person name="Zhou L."/>
            <person name="Ni X."/>
            <person name="Tian J."/>
            <person name="Zhou Y."/>
            <person name="Sheng Y."/>
            <person name="Liu T."/>
            <person name="Pan Y."/>
            <person name="Xia L."/>
            <person name="Li J."/>
            <person name="Zhao F."/>
            <person name="Cao W."/>
        </authorList>
    </citation>
    <scope>NUCLEOTIDE SEQUENCE</scope>
    <source>
        <strain evidence="6">Rsan-2018</strain>
        <tissue evidence="6">Larvae</tissue>
    </source>
</reference>
<evidence type="ECO:0000259" key="5">
    <source>
        <dbReference type="Pfam" id="PF00135"/>
    </source>
</evidence>
<feature type="compositionally biased region" description="Gly residues" evidence="3">
    <location>
        <begin position="424"/>
        <end position="439"/>
    </location>
</feature>
<comment type="caution">
    <text evidence="6">The sequence shown here is derived from an EMBL/GenBank/DDBJ whole genome shotgun (WGS) entry which is preliminary data.</text>
</comment>
<evidence type="ECO:0000256" key="4">
    <source>
        <dbReference type="SAM" id="Phobius"/>
    </source>
</evidence>
<dbReference type="EMBL" id="JABSTV010001249">
    <property type="protein sequence ID" value="KAH7962189.1"/>
    <property type="molecule type" value="Genomic_DNA"/>
</dbReference>
<feature type="region of interest" description="Disordered" evidence="3">
    <location>
        <begin position="489"/>
        <end position="535"/>
    </location>
</feature>
<feature type="compositionally biased region" description="Basic and acidic residues" evidence="3">
    <location>
        <begin position="489"/>
        <end position="511"/>
    </location>
</feature>
<dbReference type="Proteomes" id="UP000821837">
    <property type="component" value="Chromosome 3"/>
</dbReference>
<evidence type="ECO:0000256" key="3">
    <source>
        <dbReference type="SAM" id="MobiDB-lite"/>
    </source>
</evidence>
<feature type="transmembrane region" description="Helical" evidence="4">
    <location>
        <begin position="460"/>
        <end position="484"/>
    </location>
</feature>
<evidence type="ECO:0000313" key="7">
    <source>
        <dbReference type="Proteomes" id="UP000821837"/>
    </source>
</evidence>
<dbReference type="PANTHER" id="PTHR43903">
    <property type="entry name" value="NEUROLIGIN"/>
    <property type="match status" value="1"/>
</dbReference>
<dbReference type="VEuPathDB" id="VectorBase:RSAN_030631"/>
<sequence length="569" mass="60882">MFDIHGTIDNGLFQRAVMMSGSALSPWAIARDAVRYARQVGRALGCPESGTGAALGDCLRHRPVRELVDVPLAVPEHLSAFGPTVDGTVVPGEPRHEMASPRSSYADYDLLFGVVRFEAYFLFTAYEEKHGFEVDRRDRLLRTLVRNLYSFHQQEIFLTVVNEYTDWTRSVQHPASILEETAEALSDALVVAPVVEAGTLHAAAGAARKAAKQQQGGGNKVGGRVPTTHFYLFGYHSDESSFAQKNGCVHGEDLPYVLGLPLLGSGAPLYGNYSKQEAALSETTMSYWVRFFRTGSPNFTTTETESERSKGGRGEKVGWPAYDPVHQKYLTLGTKPKVRDHYHAHRLSVWTQLIPKLHRAGGGDVPRSHHLLEDFEDAASYDGVVREVPPPPPPMSPSPTPSLPHSTIDSNSGGGGPLTTSGGARAGKGAQDGGRGGVTTPGDPSQTEAMAMPQGGYSTALGVTIAVGCSLLILNVLIFAGVYYQRDKAGRASDKAKKRPFEPPRLGDELGRGSPPSQPASILAGSGTLKRPPPASPCAGGCEHLDYQSTPAVVTGCLAVAPPKVRVPI</sequence>
<feature type="compositionally biased region" description="Basic and acidic residues" evidence="3">
    <location>
        <begin position="305"/>
        <end position="316"/>
    </location>
</feature>
<proteinExistence type="inferred from homology"/>
<evidence type="ECO:0000313" key="6">
    <source>
        <dbReference type="EMBL" id="KAH7962189.1"/>
    </source>
</evidence>
<keyword evidence="2" id="KW-0325">Glycoprotein</keyword>
<feature type="compositionally biased region" description="Pro residues" evidence="3">
    <location>
        <begin position="388"/>
        <end position="402"/>
    </location>
</feature>
<evidence type="ECO:0000256" key="2">
    <source>
        <dbReference type="ARBA" id="ARBA00023180"/>
    </source>
</evidence>
<dbReference type="Pfam" id="PF00135">
    <property type="entry name" value="COesterase"/>
    <property type="match status" value="1"/>
</dbReference>
<organism evidence="6 7">
    <name type="scientific">Rhipicephalus sanguineus</name>
    <name type="common">Brown dog tick</name>
    <name type="synonym">Ixodes sanguineus</name>
    <dbReference type="NCBI Taxonomy" id="34632"/>
    <lineage>
        <taxon>Eukaryota</taxon>
        <taxon>Metazoa</taxon>
        <taxon>Ecdysozoa</taxon>
        <taxon>Arthropoda</taxon>
        <taxon>Chelicerata</taxon>
        <taxon>Arachnida</taxon>
        <taxon>Acari</taxon>
        <taxon>Parasitiformes</taxon>
        <taxon>Ixodida</taxon>
        <taxon>Ixodoidea</taxon>
        <taxon>Ixodidae</taxon>
        <taxon>Rhipicephalinae</taxon>
        <taxon>Rhipicephalus</taxon>
        <taxon>Rhipicephalus</taxon>
    </lineage>
</organism>
<dbReference type="AlphaFoldDB" id="A0A9D4SZB5"/>
<dbReference type="Gene3D" id="3.40.50.1820">
    <property type="entry name" value="alpha/beta hydrolase"/>
    <property type="match status" value="1"/>
</dbReference>
<dbReference type="FunFam" id="3.40.50.1820:FF:000882">
    <property type="entry name" value="Uncharacterized protein (Fragment)"/>
    <property type="match status" value="1"/>
</dbReference>